<evidence type="ECO:0000313" key="7">
    <source>
        <dbReference type="Proteomes" id="UP001602013"/>
    </source>
</evidence>
<proteinExistence type="predicted"/>
<dbReference type="InterPro" id="IPR036271">
    <property type="entry name" value="Tet_transcr_reg_TetR-rel_C_sf"/>
</dbReference>
<feature type="DNA-binding region" description="H-T-H motif" evidence="4">
    <location>
        <begin position="36"/>
        <end position="55"/>
    </location>
</feature>
<evidence type="ECO:0000259" key="5">
    <source>
        <dbReference type="PROSITE" id="PS50977"/>
    </source>
</evidence>
<evidence type="ECO:0000256" key="4">
    <source>
        <dbReference type="PROSITE-ProRule" id="PRU00335"/>
    </source>
</evidence>
<dbReference type="EMBL" id="JBIASD010000057">
    <property type="protein sequence ID" value="MFF3671903.1"/>
    <property type="molecule type" value="Genomic_DNA"/>
</dbReference>
<evidence type="ECO:0000256" key="2">
    <source>
        <dbReference type="ARBA" id="ARBA00023125"/>
    </source>
</evidence>
<protein>
    <submittedName>
        <fullName evidence="6">TetR/AcrR family transcriptional regulator</fullName>
    </submittedName>
</protein>
<dbReference type="SUPFAM" id="SSF48498">
    <property type="entry name" value="Tetracyclin repressor-like, C-terminal domain"/>
    <property type="match status" value="1"/>
</dbReference>
<dbReference type="InterPro" id="IPR001647">
    <property type="entry name" value="HTH_TetR"/>
</dbReference>
<comment type="caution">
    <text evidence="6">The sequence shown here is derived from an EMBL/GenBank/DDBJ whole genome shotgun (WGS) entry which is preliminary data.</text>
</comment>
<evidence type="ECO:0000256" key="1">
    <source>
        <dbReference type="ARBA" id="ARBA00023015"/>
    </source>
</evidence>
<dbReference type="PANTHER" id="PTHR30055:SF234">
    <property type="entry name" value="HTH-TYPE TRANSCRIPTIONAL REGULATOR BETI"/>
    <property type="match status" value="1"/>
</dbReference>
<evidence type="ECO:0000256" key="3">
    <source>
        <dbReference type="ARBA" id="ARBA00023163"/>
    </source>
</evidence>
<dbReference type="Gene3D" id="1.10.357.10">
    <property type="entry name" value="Tetracycline Repressor, domain 2"/>
    <property type="match status" value="1"/>
</dbReference>
<dbReference type="Pfam" id="PF00440">
    <property type="entry name" value="TetR_N"/>
    <property type="match status" value="1"/>
</dbReference>
<dbReference type="InterPro" id="IPR009057">
    <property type="entry name" value="Homeodomain-like_sf"/>
</dbReference>
<keyword evidence="7" id="KW-1185">Reference proteome</keyword>
<dbReference type="Proteomes" id="UP001602013">
    <property type="component" value="Unassembled WGS sequence"/>
</dbReference>
<dbReference type="PANTHER" id="PTHR30055">
    <property type="entry name" value="HTH-TYPE TRANSCRIPTIONAL REGULATOR RUTR"/>
    <property type="match status" value="1"/>
</dbReference>
<accession>A0ABW6T5X4</accession>
<dbReference type="SUPFAM" id="SSF46689">
    <property type="entry name" value="Homeodomain-like"/>
    <property type="match status" value="1"/>
</dbReference>
<sequence>MAIDAPKPLRADAARNFEKIVRAARQVYAERGPEAQLDEVARRAGVGNATLYRHFPDKAALLRAALDQAFSEQIAPAIEKGLGDDDPRRALAAVLEAALSLAVRERNIVATAANLGAVTADVAARFFEPLTLLARRGQQAGVIRGDLVPEDIFRAMVMLIGVLGTMDPDTDGWRRYLALILDAMSPEAASVLPPAVPLSSRPSSTWHV</sequence>
<keyword evidence="3" id="KW-0804">Transcription</keyword>
<gene>
    <name evidence="6" type="ORF">ACFYXI_40605</name>
</gene>
<dbReference type="PRINTS" id="PR00455">
    <property type="entry name" value="HTHTETR"/>
</dbReference>
<organism evidence="6 7">
    <name type="scientific">Microtetraspora malaysiensis</name>
    <dbReference type="NCBI Taxonomy" id="161358"/>
    <lineage>
        <taxon>Bacteria</taxon>
        <taxon>Bacillati</taxon>
        <taxon>Actinomycetota</taxon>
        <taxon>Actinomycetes</taxon>
        <taxon>Streptosporangiales</taxon>
        <taxon>Streptosporangiaceae</taxon>
        <taxon>Microtetraspora</taxon>
    </lineage>
</organism>
<dbReference type="RefSeq" id="WP_387418053.1">
    <property type="nucleotide sequence ID" value="NZ_JBIASD010000057.1"/>
</dbReference>
<name>A0ABW6T5X4_9ACTN</name>
<evidence type="ECO:0000313" key="6">
    <source>
        <dbReference type="EMBL" id="MFF3671903.1"/>
    </source>
</evidence>
<keyword evidence="1" id="KW-0805">Transcription regulation</keyword>
<feature type="domain" description="HTH tetR-type" evidence="5">
    <location>
        <begin position="14"/>
        <end position="73"/>
    </location>
</feature>
<dbReference type="InterPro" id="IPR050109">
    <property type="entry name" value="HTH-type_TetR-like_transc_reg"/>
</dbReference>
<reference evidence="6 7" key="1">
    <citation type="submission" date="2024-10" db="EMBL/GenBank/DDBJ databases">
        <title>The Natural Products Discovery Center: Release of the First 8490 Sequenced Strains for Exploring Actinobacteria Biosynthetic Diversity.</title>
        <authorList>
            <person name="Kalkreuter E."/>
            <person name="Kautsar S.A."/>
            <person name="Yang D."/>
            <person name="Bader C.D."/>
            <person name="Teijaro C.N."/>
            <person name="Fluegel L."/>
            <person name="Davis C.M."/>
            <person name="Simpson J.R."/>
            <person name="Lauterbach L."/>
            <person name="Steele A.D."/>
            <person name="Gui C."/>
            <person name="Meng S."/>
            <person name="Li G."/>
            <person name="Viehrig K."/>
            <person name="Ye F."/>
            <person name="Su P."/>
            <person name="Kiefer A.F."/>
            <person name="Nichols A."/>
            <person name="Cepeda A.J."/>
            <person name="Yan W."/>
            <person name="Fan B."/>
            <person name="Jiang Y."/>
            <person name="Adhikari A."/>
            <person name="Zheng C.-J."/>
            <person name="Schuster L."/>
            <person name="Cowan T.M."/>
            <person name="Smanski M.J."/>
            <person name="Chevrette M.G."/>
            <person name="De Carvalho L.P.S."/>
            <person name="Shen B."/>
        </authorList>
    </citation>
    <scope>NUCLEOTIDE SEQUENCE [LARGE SCALE GENOMIC DNA]</scope>
    <source>
        <strain evidence="6 7">NPDC002173</strain>
    </source>
</reference>
<dbReference type="PROSITE" id="PS50977">
    <property type="entry name" value="HTH_TETR_2"/>
    <property type="match status" value="1"/>
</dbReference>
<keyword evidence="2 4" id="KW-0238">DNA-binding</keyword>